<organism evidence="2 3">
    <name type="scientific">Peronospora matthiolae</name>
    <dbReference type="NCBI Taxonomy" id="2874970"/>
    <lineage>
        <taxon>Eukaryota</taxon>
        <taxon>Sar</taxon>
        <taxon>Stramenopiles</taxon>
        <taxon>Oomycota</taxon>
        <taxon>Peronosporomycetes</taxon>
        <taxon>Peronosporales</taxon>
        <taxon>Peronosporaceae</taxon>
        <taxon>Peronospora</taxon>
    </lineage>
</organism>
<dbReference type="Proteomes" id="UP001162060">
    <property type="component" value="Unassembled WGS sequence"/>
</dbReference>
<name>A0AAV1ULN7_9STRA</name>
<evidence type="ECO:0000256" key="1">
    <source>
        <dbReference type="SAM" id="MobiDB-lite"/>
    </source>
</evidence>
<dbReference type="EMBL" id="CAKLBY020000221">
    <property type="protein sequence ID" value="CAK7935405.1"/>
    <property type="molecule type" value="Genomic_DNA"/>
</dbReference>
<feature type="compositionally biased region" description="Basic and acidic residues" evidence="1">
    <location>
        <begin position="27"/>
        <end position="37"/>
    </location>
</feature>
<accession>A0AAV1ULN7</accession>
<feature type="compositionally biased region" description="Polar residues" evidence="1">
    <location>
        <begin position="72"/>
        <end position="93"/>
    </location>
</feature>
<proteinExistence type="predicted"/>
<gene>
    <name evidence="2" type="ORF">PM001_LOCUS20555</name>
</gene>
<evidence type="ECO:0000313" key="2">
    <source>
        <dbReference type="EMBL" id="CAK7935405.1"/>
    </source>
</evidence>
<reference evidence="2" key="1">
    <citation type="submission" date="2024-01" db="EMBL/GenBank/DDBJ databases">
        <authorList>
            <person name="Webb A."/>
        </authorList>
    </citation>
    <scope>NUCLEOTIDE SEQUENCE</scope>
    <source>
        <strain evidence="2">Pm1</strain>
    </source>
</reference>
<protein>
    <submittedName>
        <fullName evidence="2">Uncharacterized protein</fullName>
    </submittedName>
</protein>
<feature type="region of interest" description="Disordered" evidence="1">
    <location>
        <begin position="72"/>
        <end position="107"/>
    </location>
</feature>
<feature type="compositionally biased region" description="Basic and acidic residues" evidence="1">
    <location>
        <begin position="95"/>
        <end position="107"/>
    </location>
</feature>
<feature type="region of interest" description="Disordered" evidence="1">
    <location>
        <begin position="1"/>
        <end position="56"/>
    </location>
</feature>
<evidence type="ECO:0000313" key="3">
    <source>
        <dbReference type="Proteomes" id="UP001162060"/>
    </source>
</evidence>
<sequence>MHGSTDPEGAPSELRCRLPEFGWTGTSHDHEKGEKSTSETLQPCSDRTGPDTLVDPVGAEAGQAIFTPHATVSSKVTAGSSSVRESSPGNVASGNKEHDEPKGQNIDEVHPQEMFDAVVAATKAALNEAPR</sequence>
<dbReference type="AlphaFoldDB" id="A0AAV1ULN7"/>
<comment type="caution">
    <text evidence="2">The sequence shown here is derived from an EMBL/GenBank/DDBJ whole genome shotgun (WGS) entry which is preliminary data.</text>
</comment>